<dbReference type="Proteomes" id="UP000295515">
    <property type="component" value="Unassembled WGS sequence"/>
</dbReference>
<proteinExistence type="predicted"/>
<dbReference type="InterPro" id="IPR038690">
    <property type="entry name" value="NusG_2_sf"/>
</dbReference>
<protein>
    <submittedName>
        <fullName evidence="2">Uncharacterized protein</fullName>
    </submittedName>
</protein>
<evidence type="ECO:0000313" key="3">
    <source>
        <dbReference type="Proteomes" id="UP000295515"/>
    </source>
</evidence>
<dbReference type="Pfam" id="PF07009">
    <property type="entry name" value="NusG_II"/>
    <property type="match status" value="1"/>
</dbReference>
<evidence type="ECO:0000256" key="1">
    <source>
        <dbReference type="SAM" id="Phobius"/>
    </source>
</evidence>
<comment type="caution">
    <text evidence="2">The sequence shown here is derived from an EMBL/GenBank/DDBJ whole genome shotgun (WGS) entry which is preliminary data.</text>
</comment>
<feature type="transmembrane region" description="Helical" evidence="1">
    <location>
        <begin position="6"/>
        <end position="23"/>
    </location>
</feature>
<accession>A0A4R3Z8W3</accession>
<sequence>MKKKDIIVIVVLLVVIGVGYLVFSMMQGKKDVVEVYYKDELIEKIDISVDKTYTFKGSYGKFSLEVKNHEYHAVNVECPNHDCEKMGWVKEGSSKSIICVPNEIYVIQAGNEDQVQ</sequence>
<dbReference type="AlphaFoldDB" id="A0A4R3Z8W3"/>
<dbReference type="RefSeq" id="WP_066448344.1">
    <property type="nucleotide sequence ID" value="NZ_CAUWFI010000007.1"/>
</dbReference>
<dbReference type="GeneID" id="98915136"/>
<gene>
    <name evidence="2" type="ORF">EDD60_10742</name>
</gene>
<keyword evidence="3" id="KW-1185">Reference proteome</keyword>
<keyword evidence="1" id="KW-0472">Membrane</keyword>
<keyword evidence="1" id="KW-1133">Transmembrane helix</keyword>
<reference evidence="2 3" key="1">
    <citation type="submission" date="2019-03" db="EMBL/GenBank/DDBJ databases">
        <title>Genomic Encyclopedia of Type Strains, Phase IV (KMG-IV): sequencing the most valuable type-strain genomes for metagenomic binning, comparative biology and taxonomic classification.</title>
        <authorList>
            <person name="Goeker M."/>
        </authorList>
    </citation>
    <scope>NUCLEOTIDE SEQUENCE [LARGE SCALE GENOMIC DNA]</scope>
    <source>
        <strain evidence="2 3">DSM 29487</strain>
    </source>
</reference>
<organism evidence="2 3">
    <name type="scientific">Longibaculum muris</name>
    <dbReference type="NCBI Taxonomy" id="1796628"/>
    <lineage>
        <taxon>Bacteria</taxon>
        <taxon>Bacillati</taxon>
        <taxon>Bacillota</taxon>
        <taxon>Erysipelotrichia</taxon>
        <taxon>Erysipelotrichales</taxon>
        <taxon>Coprobacillaceae</taxon>
        <taxon>Longibaculum</taxon>
    </lineage>
</organism>
<dbReference type="CDD" id="cd09910">
    <property type="entry name" value="NGN-insert_like"/>
    <property type="match status" value="1"/>
</dbReference>
<keyword evidence="1" id="KW-0812">Transmembrane</keyword>
<dbReference type="Gene3D" id="2.60.320.10">
    <property type="entry name" value="N-utilization substance G protein NusG, insert domain"/>
    <property type="match status" value="1"/>
</dbReference>
<evidence type="ECO:0000313" key="2">
    <source>
        <dbReference type="EMBL" id="TCW00553.1"/>
    </source>
</evidence>
<dbReference type="EMBL" id="SMCQ01000007">
    <property type="protein sequence ID" value="TCW00553.1"/>
    <property type="molecule type" value="Genomic_DNA"/>
</dbReference>
<name>A0A4R3Z8W3_9FIRM</name>